<name>A0A7S8C521_9HYPH</name>
<protein>
    <submittedName>
        <fullName evidence="2">DUF669 domain-containing protein</fullName>
    </submittedName>
</protein>
<dbReference type="KEGG" id="kmn:HW532_12695"/>
<evidence type="ECO:0000313" key="3">
    <source>
        <dbReference type="Proteomes" id="UP000593594"/>
    </source>
</evidence>
<gene>
    <name evidence="2" type="ORF">HW532_12695</name>
</gene>
<feature type="compositionally biased region" description="Polar residues" evidence="1">
    <location>
        <begin position="1"/>
        <end position="18"/>
    </location>
</feature>
<evidence type="ECO:0000313" key="2">
    <source>
        <dbReference type="EMBL" id="QPC43476.1"/>
    </source>
</evidence>
<dbReference type="RefSeq" id="WP_213160840.1">
    <property type="nucleotide sequence ID" value="NZ_CP058214.1"/>
</dbReference>
<organism evidence="2 3">
    <name type="scientific">Kaustia mangrovi</name>
    <dbReference type="NCBI Taxonomy" id="2593653"/>
    <lineage>
        <taxon>Bacteria</taxon>
        <taxon>Pseudomonadati</taxon>
        <taxon>Pseudomonadota</taxon>
        <taxon>Alphaproteobacteria</taxon>
        <taxon>Hyphomicrobiales</taxon>
        <taxon>Parvibaculaceae</taxon>
        <taxon>Kaustia</taxon>
    </lineage>
</organism>
<dbReference type="EMBL" id="CP058214">
    <property type="protein sequence ID" value="QPC43476.1"/>
    <property type="molecule type" value="Genomic_DNA"/>
</dbReference>
<proteinExistence type="predicted"/>
<feature type="region of interest" description="Disordered" evidence="1">
    <location>
        <begin position="144"/>
        <end position="192"/>
    </location>
</feature>
<dbReference type="AlphaFoldDB" id="A0A7S8C521"/>
<evidence type="ECO:0000256" key="1">
    <source>
        <dbReference type="SAM" id="MobiDB-lite"/>
    </source>
</evidence>
<reference evidence="2 3" key="1">
    <citation type="submission" date="2020-06" db="EMBL/GenBank/DDBJ databases">
        <title>Genome sequence of 2 isolates from Red Sea Mangroves.</title>
        <authorList>
            <person name="Sefrji F."/>
            <person name="Michoud G."/>
            <person name="Merlino G."/>
            <person name="Daffonchio D."/>
        </authorList>
    </citation>
    <scope>NUCLEOTIDE SEQUENCE [LARGE SCALE GENOMIC DNA]</scope>
    <source>
        <strain evidence="2 3">R1DC25</strain>
    </source>
</reference>
<sequence length="192" mass="20809">MARLGSTFNATQHDTTQSDYEDLPNGVYRLEMEASEVVETGPENARTGQGLKYTSVVLEPEAMKGRKFFGFINLENQNPQAQEIGQKELASLCRAVGVTEIEDSEDLHFKAYTAKLGLGKPSKKKNADGTPLYPARTEVKRYYFPDEGDVPAPEIAADQPARPKAPTGAPANDNKPAAPAATGKARPWSRAG</sequence>
<dbReference type="Pfam" id="PF05037">
    <property type="entry name" value="DUF669"/>
    <property type="match status" value="1"/>
</dbReference>
<keyword evidence="3" id="KW-1185">Reference proteome</keyword>
<feature type="region of interest" description="Disordered" evidence="1">
    <location>
        <begin position="1"/>
        <end position="23"/>
    </location>
</feature>
<accession>A0A7S8C521</accession>
<dbReference type="InterPro" id="IPR007731">
    <property type="entry name" value="DUF669"/>
</dbReference>
<feature type="compositionally biased region" description="Low complexity" evidence="1">
    <location>
        <begin position="169"/>
        <end position="181"/>
    </location>
</feature>
<dbReference type="Proteomes" id="UP000593594">
    <property type="component" value="Chromosome"/>
</dbReference>